<evidence type="ECO:0000313" key="4">
    <source>
        <dbReference type="EMBL" id="MDO1533881.1"/>
    </source>
</evidence>
<dbReference type="InterPro" id="IPR050595">
    <property type="entry name" value="Bact_response_regulator"/>
</dbReference>
<reference evidence="4" key="1">
    <citation type="submission" date="2023-06" db="EMBL/GenBank/DDBJ databases">
        <authorList>
            <person name="Jiang Y."/>
            <person name="Liu Q."/>
        </authorList>
    </citation>
    <scope>NUCLEOTIDE SEQUENCE</scope>
    <source>
        <strain evidence="4">CGMCC 1.12090</strain>
    </source>
</reference>
<dbReference type="RefSeq" id="WP_286533696.1">
    <property type="nucleotide sequence ID" value="NZ_JAUJZH010000011.1"/>
</dbReference>
<keyword evidence="5" id="KW-1185">Reference proteome</keyword>
<proteinExistence type="predicted"/>
<dbReference type="InterPro" id="IPR011006">
    <property type="entry name" value="CheY-like_superfamily"/>
</dbReference>
<dbReference type="PROSITE" id="PS50110">
    <property type="entry name" value="RESPONSE_REGULATORY"/>
    <property type="match status" value="1"/>
</dbReference>
<dbReference type="InterPro" id="IPR001789">
    <property type="entry name" value="Sig_transdc_resp-reg_receiver"/>
</dbReference>
<evidence type="ECO:0000256" key="1">
    <source>
        <dbReference type="ARBA" id="ARBA00022553"/>
    </source>
</evidence>
<evidence type="ECO:0000259" key="3">
    <source>
        <dbReference type="PROSITE" id="PS50110"/>
    </source>
</evidence>
<gene>
    <name evidence="4" type="ORF">Q2T77_16465</name>
</gene>
<dbReference type="PANTHER" id="PTHR44591:SF3">
    <property type="entry name" value="RESPONSE REGULATORY DOMAIN-CONTAINING PROTEIN"/>
    <property type="match status" value="1"/>
</dbReference>
<accession>A0ABT8S4N8</accession>
<sequence>MNVLIVDDNHAAADLLQELLVLQDHTACCTYTGQQALDVAAQQRFDAALVDLTLPDFPGTEVARQLRASARGEPPLLVAISGYAADEAGDAAGLFDHHLQKPIDFDVLDRILARPLAG</sequence>
<feature type="domain" description="Response regulatory" evidence="3">
    <location>
        <begin position="2"/>
        <end position="116"/>
    </location>
</feature>
<dbReference type="Pfam" id="PF00072">
    <property type="entry name" value="Response_reg"/>
    <property type="match status" value="1"/>
</dbReference>
<dbReference type="PANTHER" id="PTHR44591">
    <property type="entry name" value="STRESS RESPONSE REGULATOR PROTEIN 1"/>
    <property type="match status" value="1"/>
</dbReference>
<dbReference type="Proteomes" id="UP001169027">
    <property type="component" value="Unassembled WGS sequence"/>
</dbReference>
<dbReference type="EMBL" id="JAUKVY010000011">
    <property type="protein sequence ID" value="MDO1533881.1"/>
    <property type="molecule type" value="Genomic_DNA"/>
</dbReference>
<dbReference type="SMART" id="SM00448">
    <property type="entry name" value="REC"/>
    <property type="match status" value="1"/>
</dbReference>
<organism evidence="4 5">
    <name type="scientific">Variovorax ginsengisoli</name>
    <dbReference type="NCBI Taxonomy" id="363844"/>
    <lineage>
        <taxon>Bacteria</taxon>
        <taxon>Pseudomonadati</taxon>
        <taxon>Pseudomonadota</taxon>
        <taxon>Betaproteobacteria</taxon>
        <taxon>Burkholderiales</taxon>
        <taxon>Comamonadaceae</taxon>
        <taxon>Variovorax</taxon>
    </lineage>
</organism>
<evidence type="ECO:0000256" key="2">
    <source>
        <dbReference type="PROSITE-ProRule" id="PRU00169"/>
    </source>
</evidence>
<dbReference type="Gene3D" id="3.40.50.2300">
    <property type="match status" value="1"/>
</dbReference>
<protein>
    <submittedName>
        <fullName evidence="4">Response regulator</fullName>
    </submittedName>
</protein>
<dbReference type="SUPFAM" id="SSF52172">
    <property type="entry name" value="CheY-like"/>
    <property type="match status" value="1"/>
</dbReference>
<feature type="modified residue" description="4-aspartylphosphate" evidence="2">
    <location>
        <position position="51"/>
    </location>
</feature>
<evidence type="ECO:0000313" key="5">
    <source>
        <dbReference type="Proteomes" id="UP001169027"/>
    </source>
</evidence>
<comment type="caution">
    <text evidence="4">The sequence shown here is derived from an EMBL/GenBank/DDBJ whole genome shotgun (WGS) entry which is preliminary data.</text>
</comment>
<keyword evidence="1 2" id="KW-0597">Phosphoprotein</keyword>
<name>A0ABT8S4N8_9BURK</name>